<dbReference type="PRINTS" id="PR01398">
    <property type="entry name" value="ISCHRISMTASE"/>
</dbReference>
<dbReference type="GO" id="GO:0016787">
    <property type="term" value="F:hydrolase activity"/>
    <property type="evidence" value="ECO:0007669"/>
    <property type="project" value="UniProtKB-KW"/>
</dbReference>
<dbReference type="RefSeq" id="WP_320421539.1">
    <property type="nucleotide sequence ID" value="NZ_JAXCLA010000001.1"/>
</dbReference>
<dbReference type="Pfam" id="PF00857">
    <property type="entry name" value="Isochorismatase"/>
    <property type="match status" value="1"/>
</dbReference>
<proteinExistence type="predicted"/>
<dbReference type="InterPro" id="IPR000868">
    <property type="entry name" value="Isochorismatase-like_dom"/>
</dbReference>
<reference evidence="3 4" key="1">
    <citation type="submission" date="2023-11" db="EMBL/GenBank/DDBJ databases">
        <title>Paucibacter sp. nov., isolated from fresh soil in Korea.</title>
        <authorList>
            <person name="Le N.T.T."/>
        </authorList>
    </citation>
    <scope>NUCLEOTIDE SEQUENCE [LARGE SCALE GENOMIC DNA]</scope>
    <source>
        <strain evidence="3 4">R3-3</strain>
    </source>
</reference>
<dbReference type="PANTHER" id="PTHR43540:SF6">
    <property type="entry name" value="ISOCHORISMATASE-LIKE DOMAIN-CONTAINING PROTEIN"/>
    <property type="match status" value="1"/>
</dbReference>
<evidence type="ECO:0000313" key="3">
    <source>
        <dbReference type="EMBL" id="MDY0743640.1"/>
    </source>
</evidence>
<evidence type="ECO:0000256" key="1">
    <source>
        <dbReference type="ARBA" id="ARBA00022801"/>
    </source>
</evidence>
<evidence type="ECO:0000313" key="4">
    <source>
        <dbReference type="Proteomes" id="UP001285263"/>
    </source>
</evidence>
<dbReference type="InterPro" id="IPR050272">
    <property type="entry name" value="Isochorismatase-like_hydrls"/>
</dbReference>
<organism evidence="3 4">
    <name type="scientific">Roseateles agri</name>
    <dbReference type="NCBI Taxonomy" id="3098619"/>
    <lineage>
        <taxon>Bacteria</taxon>
        <taxon>Pseudomonadati</taxon>
        <taxon>Pseudomonadota</taxon>
        <taxon>Betaproteobacteria</taxon>
        <taxon>Burkholderiales</taxon>
        <taxon>Sphaerotilaceae</taxon>
        <taxon>Roseateles</taxon>
    </lineage>
</organism>
<keyword evidence="4" id="KW-1185">Reference proteome</keyword>
<dbReference type="CDD" id="cd00431">
    <property type="entry name" value="cysteine_hydrolases"/>
    <property type="match status" value="1"/>
</dbReference>
<dbReference type="PANTHER" id="PTHR43540">
    <property type="entry name" value="PEROXYUREIDOACRYLATE/UREIDOACRYLATE AMIDOHYDROLASE-RELATED"/>
    <property type="match status" value="1"/>
</dbReference>
<evidence type="ECO:0000259" key="2">
    <source>
        <dbReference type="Pfam" id="PF00857"/>
    </source>
</evidence>
<gene>
    <name evidence="3" type="ORF">SNE35_03950</name>
</gene>
<accession>A0ABU5DD06</accession>
<feature type="domain" description="Isochorismatase-like" evidence="2">
    <location>
        <begin position="5"/>
        <end position="175"/>
    </location>
</feature>
<dbReference type="InterPro" id="IPR016291">
    <property type="entry name" value="Isochorismatase"/>
</dbReference>
<dbReference type="SUPFAM" id="SSF52499">
    <property type="entry name" value="Isochorismatase-like hydrolases"/>
    <property type="match status" value="1"/>
</dbReference>
<protein>
    <submittedName>
        <fullName evidence="3">Isochorismatase family cysteine hydrolase</fullName>
        <ecNumber evidence="3">3.-.-.-</ecNumber>
    </submittedName>
</protein>
<name>A0ABU5DD06_9BURK</name>
<dbReference type="InterPro" id="IPR036380">
    <property type="entry name" value="Isochorismatase-like_sf"/>
</dbReference>
<dbReference type="EC" id="3.-.-.-" evidence="3"/>
<dbReference type="EMBL" id="JAXCLA010000001">
    <property type="protein sequence ID" value="MDY0743640.1"/>
    <property type="molecule type" value="Genomic_DNA"/>
</dbReference>
<comment type="caution">
    <text evidence="3">The sequence shown here is derived from an EMBL/GenBank/DDBJ whole genome shotgun (WGS) entry which is preliminary data.</text>
</comment>
<dbReference type="Gene3D" id="3.40.50.850">
    <property type="entry name" value="Isochorismatase-like"/>
    <property type="match status" value="1"/>
</dbReference>
<dbReference type="Proteomes" id="UP001285263">
    <property type="component" value="Unassembled WGS sequence"/>
</dbReference>
<sequence length="189" mass="21422">MKRPAIFVIDMLNDCFGHAELQRLRPSLCSSINELTAMARGADCPVIWVRQEFEPDLSDAMLDMRSKNIHLFIKGTAGPLILDELDRLDTDLEVVKKRYSMFFRTDLDALLQQLGVDQIVLAGVNTHACIRMAAIDAYQRDFEVMIVRECVASKDVHHHDVTMEYLDGGVARVVALNEFKEQLLEDRAG</sequence>
<keyword evidence="1 3" id="KW-0378">Hydrolase</keyword>